<evidence type="ECO:0000259" key="5">
    <source>
        <dbReference type="PROSITE" id="PS51007"/>
    </source>
</evidence>
<organism evidence="6 7">
    <name type="scientific">Sinisalibacter aestuarii</name>
    <dbReference type="NCBI Taxonomy" id="2949426"/>
    <lineage>
        <taxon>Bacteria</taxon>
        <taxon>Pseudomonadati</taxon>
        <taxon>Pseudomonadota</taxon>
        <taxon>Alphaproteobacteria</taxon>
        <taxon>Rhodobacterales</taxon>
        <taxon>Roseobacteraceae</taxon>
        <taxon>Sinisalibacter</taxon>
    </lineage>
</organism>
<evidence type="ECO:0000256" key="1">
    <source>
        <dbReference type="ARBA" id="ARBA00022617"/>
    </source>
</evidence>
<keyword evidence="7" id="KW-1185">Reference proteome</keyword>
<evidence type="ECO:0000313" key="7">
    <source>
        <dbReference type="Proteomes" id="UP001144205"/>
    </source>
</evidence>
<evidence type="ECO:0000256" key="2">
    <source>
        <dbReference type="ARBA" id="ARBA00022723"/>
    </source>
</evidence>
<dbReference type="InterPro" id="IPR009056">
    <property type="entry name" value="Cyt_c-like_dom"/>
</dbReference>
<keyword evidence="3 4" id="KW-0408">Iron</keyword>
<evidence type="ECO:0000256" key="3">
    <source>
        <dbReference type="ARBA" id="ARBA00023004"/>
    </source>
</evidence>
<keyword evidence="1 4" id="KW-0349">Heme</keyword>
<sequence>MTEGSVPVARRHGHIRWPGAAIGLFLSGAAAAGAQSLPPLTEVAGDPARGEALLRDMGRASCLICHEISQLDEKDMGEIGPLLDGVAERYDAGELRARVADARTLNPDTMMPPYYSLDGLAGVARAYRGQTIYSAQEVEDVVAFLLTLTDEAAQ</sequence>
<name>A0ABQ5LX57_9RHOB</name>
<accession>A0ABQ5LX57</accession>
<dbReference type="Proteomes" id="UP001144205">
    <property type="component" value="Unassembled WGS sequence"/>
</dbReference>
<dbReference type="SUPFAM" id="SSF46626">
    <property type="entry name" value="Cytochrome c"/>
    <property type="match status" value="1"/>
</dbReference>
<dbReference type="Gene3D" id="1.10.760.10">
    <property type="entry name" value="Cytochrome c-like domain"/>
    <property type="match status" value="1"/>
</dbReference>
<gene>
    <name evidence="6" type="ORF">STA1M1_34310</name>
</gene>
<comment type="caution">
    <text evidence="6">The sequence shown here is derived from an EMBL/GenBank/DDBJ whole genome shotgun (WGS) entry which is preliminary data.</text>
</comment>
<dbReference type="InterPro" id="IPR036909">
    <property type="entry name" value="Cyt_c-like_dom_sf"/>
</dbReference>
<keyword evidence="2 4" id="KW-0479">Metal-binding</keyword>
<dbReference type="EMBL" id="BROH01000013">
    <property type="protein sequence ID" value="GKY89562.1"/>
    <property type="molecule type" value="Genomic_DNA"/>
</dbReference>
<reference evidence="6" key="1">
    <citation type="journal article" date="2023" name="Int. J. Syst. Evol. Microbiol.">
        <title>Sinisalibacter aestuarii sp. nov., isolated from estuarine sediment of the Arakawa River.</title>
        <authorList>
            <person name="Arafat S.T."/>
            <person name="Hirano S."/>
            <person name="Sato A."/>
            <person name="Takeuchi K."/>
            <person name="Yasuda T."/>
            <person name="Terahara T."/>
            <person name="Hamada M."/>
            <person name="Kobayashi T."/>
        </authorList>
    </citation>
    <scope>NUCLEOTIDE SEQUENCE</scope>
    <source>
        <strain evidence="6">B-399</strain>
    </source>
</reference>
<dbReference type="Pfam" id="PF00034">
    <property type="entry name" value="Cytochrom_C"/>
    <property type="match status" value="1"/>
</dbReference>
<dbReference type="NCBIfam" id="TIGR04485">
    <property type="entry name" value="thiosulf_SoxX"/>
    <property type="match status" value="1"/>
</dbReference>
<evidence type="ECO:0000313" key="6">
    <source>
        <dbReference type="EMBL" id="GKY89562.1"/>
    </source>
</evidence>
<dbReference type="InterPro" id="IPR030999">
    <property type="entry name" value="Thiosulf_SoxX"/>
</dbReference>
<dbReference type="PROSITE" id="PS51007">
    <property type="entry name" value="CYTC"/>
    <property type="match status" value="1"/>
</dbReference>
<protein>
    <recommendedName>
        <fullName evidence="5">Cytochrome c domain-containing protein</fullName>
    </recommendedName>
</protein>
<dbReference type="RefSeq" id="WP_281843585.1">
    <property type="nucleotide sequence ID" value="NZ_BROH01000013.1"/>
</dbReference>
<evidence type="ECO:0000256" key="4">
    <source>
        <dbReference type="PROSITE-ProRule" id="PRU00433"/>
    </source>
</evidence>
<proteinExistence type="predicted"/>
<feature type="domain" description="Cytochrome c" evidence="5">
    <location>
        <begin position="45"/>
        <end position="149"/>
    </location>
</feature>